<dbReference type="NCBIfam" id="TIGR00492">
    <property type="entry name" value="alr"/>
    <property type="match status" value="1"/>
</dbReference>
<sequence>MSRPLTATVDLEAILSNYRYAKQLHPTCKAFAVVKSNAYGHGAVRVAQYLEGDADAFAVASIEEAIELREAGIEAPIMLLEGVFEAAEWELCVEHNFWTALENPLQLESLLALGKPIEKVFVKLDTGMHRLGVSKEVAAQYVQTLRESGLVGEVLLMTHFACADDLADLTTMKQLTYFEQARQLIGGIEASVANSAAIMKWSVPEGGWIRPGIMLYGISPFAEVSGVDLGLKPAMTLTSKVISVRNVAEGDKVGYGLSYQAEQDHQLATIAVGYGDGYPRAADHGTPMLINGQAAELAGRVSMDMITAKLSSESAQGLAIGDDVVLWGAGVSVEKVAYWANTIGYELVTRMTSRPKIVYRDDESSL</sequence>
<keyword evidence="10" id="KW-1185">Reference proteome</keyword>
<comment type="cofactor">
    <cofactor evidence="2 5 6">
        <name>pyridoxal 5'-phosphate</name>
        <dbReference type="ChEBI" id="CHEBI:597326"/>
    </cofactor>
</comment>
<feature type="active site" description="Proton acceptor; specific for D-alanine" evidence="5">
    <location>
        <position position="35"/>
    </location>
</feature>
<evidence type="ECO:0000256" key="3">
    <source>
        <dbReference type="ARBA" id="ARBA00022898"/>
    </source>
</evidence>
<dbReference type="InterPro" id="IPR029066">
    <property type="entry name" value="PLP-binding_barrel"/>
</dbReference>
<comment type="similarity">
    <text evidence="5">Belongs to the alanine racemase family.</text>
</comment>
<evidence type="ECO:0000313" key="10">
    <source>
        <dbReference type="Proteomes" id="UP000182769"/>
    </source>
</evidence>
<dbReference type="SMART" id="SM01005">
    <property type="entry name" value="Ala_racemase_C"/>
    <property type="match status" value="1"/>
</dbReference>
<dbReference type="InterPro" id="IPR009006">
    <property type="entry name" value="Ala_racemase/Decarboxylase_C"/>
</dbReference>
<dbReference type="SUPFAM" id="SSF50621">
    <property type="entry name" value="Alanine racemase C-terminal domain-like"/>
    <property type="match status" value="1"/>
</dbReference>
<dbReference type="FunFam" id="3.20.20.10:FF:000002">
    <property type="entry name" value="Alanine racemase"/>
    <property type="match status" value="1"/>
</dbReference>
<accession>A0A0K6IRL7</accession>
<dbReference type="InterPro" id="IPR000821">
    <property type="entry name" value="Ala_racemase"/>
</dbReference>
<dbReference type="EMBL" id="CYHG01000012">
    <property type="protein sequence ID" value="CUB05750.1"/>
    <property type="molecule type" value="Genomic_DNA"/>
</dbReference>
<dbReference type="GO" id="GO:0030632">
    <property type="term" value="P:D-alanine biosynthetic process"/>
    <property type="evidence" value="ECO:0007669"/>
    <property type="project" value="UniProtKB-UniRule"/>
</dbReference>
<dbReference type="Proteomes" id="UP000182769">
    <property type="component" value="Unassembled WGS sequence"/>
</dbReference>
<dbReference type="STRING" id="1137284.GCA_001418205_03169"/>
<dbReference type="HAMAP" id="MF_01201">
    <property type="entry name" value="Ala_racemase"/>
    <property type="match status" value="1"/>
</dbReference>
<gene>
    <name evidence="9" type="ORF">Ga0061065_112109</name>
</gene>
<dbReference type="EC" id="5.1.1.1" evidence="5"/>
<dbReference type="RefSeq" id="WP_055464202.1">
    <property type="nucleotide sequence ID" value="NZ_CYHG01000012.1"/>
</dbReference>
<dbReference type="InterPro" id="IPR011079">
    <property type="entry name" value="Ala_racemase_C"/>
</dbReference>
<name>A0A0K6IRL7_9GAMM</name>
<dbReference type="CDD" id="cd06827">
    <property type="entry name" value="PLPDE_III_AR_proteobact"/>
    <property type="match status" value="1"/>
</dbReference>
<evidence type="ECO:0000256" key="5">
    <source>
        <dbReference type="HAMAP-Rule" id="MF_01201"/>
    </source>
</evidence>
<dbReference type="Gene3D" id="3.20.20.10">
    <property type="entry name" value="Alanine racemase"/>
    <property type="match status" value="1"/>
</dbReference>
<protein>
    <recommendedName>
        <fullName evidence="5">Alanine racemase</fullName>
        <ecNumber evidence="5">5.1.1.1</ecNumber>
    </recommendedName>
</protein>
<evidence type="ECO:0000256" key="1">
    <source>
        <dbReference type="ARBA" id="ARBA00000316"/>
    </source>
</evidence>
<comment type="catalytic activity">
    <reaction evidence="1 5">
        <text>L-alanine = D-alanine</text>
        <dbReference type="Rhea" id="RHEA:20249"/>
        <dbReference type="ChEBI" id="CHEBI:57416"/>
        <dbReference type="ChEBI" id="CHEBI:57972"/>
        <dbReference type="EC" id="5.1.1.1"/>
    </reaction>
</comment>
<feature type="active site" description="Proton acceptor; specific for L-alanine" evidence="5">
    <location>
        <position position="255"/>
    </location>
</feature>
<dbReference type="Pfam" id="PF01168">
    <property type="entry name" value="Ala_racemase_N"/>
    <property type="match status" value="1"/>
</dbReference>
<evidence type="ECO:0000256" key="2">
    <source>
        <dbReference type="ARBA" id="ARBA00001933"/>
    </source>
</evidence>
<keyword evidence="4 5" id="KW-0413">Isomerase</keyword>
<dbReference type="PANTHER" id="PTHR30511:SF0">
    <property type="entry name" value="ALANINE RACEMASE, CATABOLIC-RELATED"/>
    <property type="match status" value="1"/>
</dbReference>
<dbReference type="AlphaFoldDB" id="A0A0K6IRL7"/>
<dbReference type="PRINTS" id="PR00992">
    <property type="entry name" value="ALARACEMASE"/>
</dbReference>
<dbReference type="Pfam" id="PF00842">
    <property type="entry name" value="Ala_racemase_C"/>
    <property type="match status" value="1"/>
</dbReference>
<feature type="binding site" evidence="5 7">
    <location>
        <position position="130"/>
    </location>
    <ligand>
        <name>substrate</name>
    </ligand>
</feature>
<dbReference type="GO" id="GO:0030170">
    <property type="term" value="F:pyridoxal phosphate binding"/>
    <property type="evidence" value="ECO:0007669"/>
    <property type="project" value="UniProtKB-UniRule"/>
</dbReference>
<dbReference type="InterPro" id="IPR020622">
    <property type="entry name" value="Ala_racemase_pyridoxalP-BS"/>
</dbReference>
<keyword evidence="3 5" id="KW-0663">Pyridoxal phosphate</keyword>
<feature type="binding site" evidence="5 7">
    <location>
        <position position="303"/>
    </location>
    <ligand>
        <name>substrate</name>
    </ligand>
</feature>
<feature type="domain" description="Alanine racemase C-terminal" evidence="8">
    <location>
        <begin position="234"/>
        <end position="360"/>
    </location>
</feature>
<evidence type="ECO:0000256" key="6">
    <source>
        <dbReference type="PIRSR" id="PIRSR600821-50"/>
    </source>
</evidence>
<dbReference type="OrthoDB" id="9813814at2"/>
<evidence type="ECO:0000313" key="9">
    <source>
        <dbReference type="EMBL" id="CUB05750.1"/>
    </source>
</evidence>
<reference evidence="10" key="1">
    <citation type="submission" date="2015-08" db="EMBL/GenBank/DDBJ databases">
        <authorList>
            <person name="Varghese N."/>
        </authorList>
    </citation>
    <scope>NUCLEOTIDE SEQUENCE [LARGE SCALE GENOMIC DNA]</scope>
    <source>
        <strain evidence="10">JCM 18476</strain>
    </source>
</reference>
<evidence type="ECO:0000259" key="8">
    <source>
        <dbReference type="SMART" id="SM01005"/>
    </source>
</evidence>
<dbReference type="UniPathway" id="UPA00042">
    <property type="reaction ID" value="UER00497"/>
</dbReference>
<evidence type="ECO:0000256" key="4">
    <source>
        <dbReference type="ARBA" id="ARBA00023235"/>
    </source>
</evidence>
<proteinExistence type="inferred from homology"/>
<dbReference type="GO" id="GO:0005829">
    <property type="term" value="C:cytosol"/>
    <property type="evidence" value="ECO:0007669"/>
    <property type="project" value="TreeGrafter"/>
</dbReference>
<dbReference type="GO" id="GO:0008784">
    <property type="term" value="F:alanine racemase activity"/>
    <property type="evidence" value="ECO:0007669"/>
    <property type="project" value="UniProtKB-UniRule"/>
</dbReference>
<organism evidence="9 10">
    <name type="scientific">Marinomonas fungiae</name>
    <dbReference type="NCBI Taxonomy" id="1137284"/>
    <lineage>
        <taxon>Bacteria</taxon>
        <taxon>Pseudomonadati</taxon>
        <taxon>Pseudomonadota</taxon>
        <taxon>Gammaproteobacteria</taxon>
        <taxon>Oceanospirillales</taxon>
        <taxon>Oceanospirillaceae</taxon>
        <taxon>Marinomonas</taxon>
    </lineage>
</organism>
<dbReference type="InterPro" id="IPR001608">
    <property type="entry name" value="Ala_racemase_N"/>
</dbReference>
<evidence type="ECO:0000256" key="7">
    <source>
        <dbReference type="PIRSR" id="PIRSR600821-52"/>
    </source>
</evidence>
<dbReference type="PROSITE" id="PS00395">
    <property type="entry name" value="ALANINE_RACEMASE"/>
    <property type="match status" value="1"/>
</dbReference>
<dbReference type="Gene3D" id="2.40.37.10">
    <property type="entry name" value="Lyase, Ornithine Decarboxylase, Chain A, domain 1"/>
    <property type="match status" value="1"/>
</dbReference>
<dbReference type="SUPFAM" id="SSF51419">
    <property type="entry name" value="PLP-binding barrel"/>
    <property type="match status" value="1"/>
</dbReference>
<comment type="function">
    <text evidence="5">Catalyzes the interconversion of L-alanine and D-alanine. May also act on other amino acids.</text>
</comment>
<feature type="modified residue" description="N6-(pyridoxal phosphate)lysine" evidence="5 6">
    <location>
        <position position="35"/>
    </location>
</feature>
<comment type="pathway">
    <text evidence="5">Amino-acid biosynthesis; D-alanine biosynthesis; D-alanine from L-alanine: step 1/1.</text>
</comment>
<dbReference type="PANTHER" id="PTHR30511">
    <property type="entry name" value="ALANINE RACEMASE"/>
    <property type="match status" value="1"/>
</dbReference>